<protein>
    <submittedName>
        <fullName evidence="5">DDB1-and CUL4-associated factor 8</fullName>
    </submittedName>
</protein>
<dbReference type="SUPFAM" id="SSF50978">
    <property type="entry name" value="WD40 repeat-like"/>
    <property type="match status" value="1"/>
</dbReference>
<evidence type="ECO:0000256" key="4">
    <source>
        <dbReference type="SAM" id="MobiDB-lite"/>
    </source>
</evidence>
<feature type="region of interest" description="Disordered" evidence="4">
    <location>
        <begin position="1"/>
        <end position="73"/>
    </location>
</feature>
<dbReference type="OMA" id="KGHRNND"/>
<feature type="compositionally biased region" description="Polar residues" evidence="4">
    <location>
        <begin position="122"/>
        <end position="133"/>
    </location>
</feature>
<dbReference type="Gene3D" id="2.130.10.10">
    <property type="entry name" value="YVTN repeat-like/Quinoprotein amine dehydrogenase"/>
    <property type="match status" value="1"/>
</dbReference>
<dbReference type="InterPro" id="IPR015943">
    <property type="entry name" value="WD40/YVTN_repeat-like_dom_sf"/>
</dbReference>
<evidence type="ECO:0000256" key="2">
    <source>
        <dbReference type="ARBA" id="ARBA00022737"/>
    </source>
</evidence>
<feature type="compositionally biased region" description="Polar residues" evidence="4">
    <location>
        <begin position="146"/>
        <end position="155"/>
    </location>
</feature>
<dbReference type="InterPro" id="IPR001680">
    <property type="entry name" value="WD40_rpt"/>
</dbReference>
<evidence type="ECO:0000313" key="5">
    <source>
        <dbReference type="EMBL" id="KFM65830.1"/>
    </source>
</evidence>
<feature type="region of interest" description="Disordered" evidence="4">
    <location>
        <begin position="122"/>
        <end position="215"/>
    </location>
</feature>
<proteinExistence type="predicted"/>
<dbReference type="GO" id="GO:0080008">
    <property type="term" value="C:Cul4-RING E3 ubiquitin ligase complex"/>
    <property type="evidence" value="ECO:0007669"/>
    <property type="project" value="TreeGrafter"/>
</dbReference>
<dbReference type="PANTHER" id="PTHR15574">
    <property type="entry name" value="WD REPEAT DOMAIN-CONTAINING FAMILY"/>
    <property type="match status" value="1"/>
</dbReference>
<dbReference type="PROSITE" id="PS50294">
    <property type="entry name" value="WD_REPEATS_REGION"/>
    <property type="match status" value="1"/>
</dbReference>
<dbReference type="EMBL" id="KK115721">
    <property type="protein sequence ID" value="KFM65830.1"/>
    <property type="molecule type" value="Genomic_DNA"/>
</dbReference>
<gene>
    <name evidence="5" type="ORF">X975_16789</name>
</gene>
<accession>A0A087TL41</accession>
<evidence type="ECO:0000256" key="3">
    <source>
        <dbReference type="PROSITE-ProRule" id="PRU00221"/>
    </source>
</evidence>
<feature type="compositionally biased region" description="Basic and acidic residues" evidence="4">
    <location>
        <begin position="190"/>
        <end position="203"/>
    </location>
</feature>
<feature type="non-terminal residue" evidence="5">
    <location>
        <position position="665"/>
    </location>
</feature>
<dbReference type="GO" id="GO:0005737">
    <property type="term" value="C:cytoplasm"/>
    <property type="evidence" value="ECO:0007669"/>
    <property type="project" value="TreeGrafter"/>
</dbReference>
<evidence type="ECO:0000256" key="1">
    <source>
        <dbReference type="ARBA" id="ARBA00022574"/>
    </source>
</evidence>
<dbReference type="AlphaFoldDB" id="A0A087TL41"/>
<dbReference type="PROSITE" id="PS50082">
    <property type="entry name" value="WD_REPEATS_2"/>
    <property type="match status" value="1"/>
</dbReference>
<dbReference type="InterPro" id="IPR036322">
    <property type="entry name" value="WD40_repeat_dom_sf"/>
</dbReference>
<dbReference type="PANTHER" id="PTHR15574:SF21">
    <property type="entry name" value="DDB1- AND CUL4-ASSOCIATED FACTOR 8"/>
    <property type="match status" value="1"/>
</dbReference>
<name>A0A087TL41_STEMI</name>
<dbReference type="Pfam" id="PF00400">
    <property type="entry name" value="WD40"/>
    <property type="match status" value="3"/>
</dbReference>
<keyword evidence="6" id="KW-1185">Reference proteome</keyword>
<dbReference type="InterPro" id="IPR045151">
    <property type="entry name" value="DCAF8"/>
</dbReference>
<reference evidence="5 6" key="1">
    <citation type="submission" date="2013-11" db="EMBL/GenBank/DDBJ databases">
        <title>Genome sequencing of Stegodyphus mimosarum.</title>
        <authorList>
            <person name="Bechsgaard J."/>
        </authorList>
    </citation>
    <scope>NUCLEOTIDE SEQUENCE [LARGE SCALE GENOMIC DNA]</scope>
</reference>
<dbReference type="STRING" id="407821.A0A087TL41"/>
<sequence>MESSSSSSNKSKRPTKLEASAECCDGANSTEGGFSAKGPSRGKRMKKEDSGINVIPESDSSDDSTDCDPKTSHMNGECDALKIDCNQSELSSPDSGNLETCSLPELEHKVIEIKEEVLNKTQKCAQKAGNGSKSADCVEDMESETTDANVNNQLDSLKMRYKKRQSTPGSDDEEDDHDFEEIDLEDDGEKDSSKNDEQDKLKYDPTPNTPRPKYRWSAPKSVISRQYGYSSKYYPDLFRYNCYGSLHMVERLELMYKMKQHDGCVNALNFNTTGTKLASGSDDLGIIIWDWTISKPLLEYSSGHRSNVFQAKFMPLSNDCYIVSCARDGQVRIGELSSEGVCKGTRKIAQHKGAAHKLAVTMDSPHTFYSCGEDAVVFGIDIRKEKPDKFLTCKENDKKIPLYSLHINPQKPHECVLGGRSQYVKVYDTRYWSQNGFVKNYCPEHLVDNEIRPNVTCVVYNYNGQEILASYNDEDIYTFDSKETDPNKYLHRYRGHRNSQTIKGVSYFGAKSEFIVSGSDCGFIFFWEKESEHIVRYMYGDEGGVVNCLEPNPNMPVLASSGLDDDIKIWVPSCEEMPNMKGLRNHIISNMKERDEDRKRECPDAFVDQTIWFLMQHLARARSRRRPVLWSEMNGDAASSNSSSSDSDNQDEESEFPQAIQCNQS</sequence>
<keyword evidence="1 3" id="KW-0853">WD repeat</keyword>
<feature type="compositionally biased region" description="Acidic residues" evidence="4">
    <location>
        <begin position="170"/>
        <end position="189"/>
    </location>
</feature>
<feature type="repeat" description="WD" evidence="3">
    <location>
        <begin position="258"/>
        <end position="290"/>
    </location>
</feature>
<dbReference type="OrthoDB" id="4869960at2759"/>
<dbReference type="SMART" id="SM00320">
    <property type="entry name" value="WD40"/>
    <property type="match status" value="7"/>
</dbReference>
<evidence type="ECO:0000313" key="6">
    <source>
        <dbReference type="Proteomes" id="UP000054359"/>
    </source>
</evidence>
<organism evidence="5 6">
    <name type="scientific">Stegodyphus mimosarum</name>
    <name type="common">African social velvet spider</name>
    <dbReference type="NCBI Taxonomy" id="407821"/>
    <lineage>
        <taxon>Eukaryota</taxon>
        <taxon>Metazoa</taxon>
        <taxon>Ecdysozoa</taxon>
        <taxon>Arthropoda</taxon>
        <taxon>Chelicerata</taxon>
        <taxon>Arachnida</taxon>
        <taxon>Araneae</taxon>
        <taxon>Araneomorphae</taxon>
        <taxon>Entelegynae</taxon>
        <taxon>Eresoidea</taxon>
        <taxon>Eresidae</taxon>
        <taxon>Stegodyphus</taxon>
    </lineage>
</organism>
<keyword evidence="2" id="KW-0677">Repeat</keyword>
<dbReference type="Proteomes" id="UP000054359">
    <property type="component" value="Unassembled WGS sequence"/>
</dbReference>
<feature type="region of interest" description="Disordered" evidence="4">
    <location>
        <begin position="632"/>
        <end position="665"/>
    </location>
</feature>